<name>A0A6A8ME42_9LACO</name>
<dbReference type="RefSeq" id="WP_154548445.1">
    <property type="nucleotide sequence ID" value="NZ_VUMX01000011.1"/>
</dbReference>
<evidence type="ECO:0008006" key="3">
    <source>
        <dbReference type="Google" id="ProtNLM"/>
    </source>
</evidence>
<evidence type="ECO:0000313" key="2">
    <source>
        <dbReference type="Proteomes" id="UP000438120"/>
    </source>
</evidence>
<gene>
    <name evidence="1" type="ORF">FYJ62_05245</name>
</gene>
<dbReference type="AlphaFoldDB" id="A0A6A8ME42"/>
<protein>
    <recommendedName>
        <fullName evidence="3">PepSY domain-containing protein</fullName>
    </recommendedName>
</protein>
<dbReference type="Proteomes" id="UP000438120">
    <property type="component" value="Unassembled WGS sequence"/>
</dbReference>
<proteinExistence type="predicted"/>
<dbReference type="OrthoDB" id="9967304at2"/>
<organism evidence="1 2">
    <name type="scientific">Lactobacillus porci</name>
    <dbReference type="NCBI Taxonomy" id="2012477"/>
    <lineage>
        <taxon>Bacteria</taxon>
        <taxon>Bacillati</taxon>
        <taxon>Bacillota</taxon>
        <taxon>Bacilli</taxon>
        <taxon>Lactobacillales</taxon>
        <taxon>Lactobacillaceae</taxon>
        <taxon>Lactobacillus</taxon>
    </lineage>
</organism>
<sequence length="92" mass="10527">MANRESSSRDRRNYLSLDTATTIASEYADLHGHRKVRISHKPYARRRADNFYVFDVFGGNGNVGEDGPFILVDPASGEVFEMDERLFKNKDK</sequence>
<evidence type="ECO:0000313" key="1">
    <source>
        <dbReference type="EMBL" id="MST87055.1"/>
    </source>
</evidence>
<keyword evidence="2" id="KW-1185">Reference proteome</keyword>
<reference evidence="1 2" key="1">
    <citation type="submission" date="2019-08" db="EMBL/GenBank/DDBJ databases">
        <title>In-depth cultivation of the pig gut microbiome towards novel bacterial diversity and tailored functional studies.</title>
        <authorList>
            <person name="Wylensek D."/>
            <person name="Hitch T.C.A."/>
            <person name="Clavel T."/>
        </authorList>
    </citation>
    <scope>NUCLEOTIDE SEQUENCE [LARGE SCALE GENOMIC DNA]</scope>
    <source>
        <strain evidence="1 2">Bifido-178-WT-2B</strain>
    </source>
</reference>
<dbReference type="EMBL" id="VUMX01000011">
    <property type="protein sequence ID" value="MST87055.1"/>
    <property type="molecule type" value="Genomic_DNA"/>
</dbReference>
<comment type="caution">
    <text evidence="1">The sequence shown here is derived from an EMBL/GenBank/DDBJ whole genome shotgun (WGS) entry which is preliminary data.</text>
</comment>
<accession>A0A6A8ME42</accession>